<sequence length="620" mass="69980">MSSEFSSQESLSSSSTLGVSEYFKNSRHFSIGDNGNFSTVHGDQIQQNYYNTELKKRKFIVGSEEEEAEYEQFPEIRRSEFTAIRNIHRSYEWLYDQEQGSVQLGERRVVAGDVRIGGVASKCLVVQYSGHEAGVLWKKDFRKFGGFRCPENAQLAAINLSNIPMLILTGDLVPAAHLVDRVGVIGQAYLRTLAMQMGCRWDNSLWMDTSRGVFCRGPEGPQHYIMNGFGFDDLPLDAGLVKEDILLRYLTSRKQDREVVQALSLDWDLRTPQSKVERPTVISTLTDTILAVGPSGVWKKEEFKESCLGEREELPNGVTRFTLHHNGQSLELKLDWHEPMCEWLAQATSIFCAHGISLEDNLRAYTNMASELLLPQMLTGTLSNSRAKRQRHKNCPPIYLFIPPLSTSIFWSFDPDGQNPIATDLCHYLGLPISLVLECTEDSWPTSTYKALLTYQIARGFDPNTTEFARHNRYPIYEIAEQPLPSRFEQVEDSKPTEMSLCSVPPEEFDDMYLGVMFGDIQPEDLATNTATQGSALQEGIICSSNYHQCKPTATFPDLADFMGVSDTAHIEWILPEDLKRASPSEPEDAILREASVWSRFIPTFSWAAFEDSDIQSAGF</sequence>
<evidence type="ECO:0000313" key="1">
    <source>
        <dbReference type="EMBL" id="KAL0567755.1"/>
    </source>
</evidence>
<organism evidence="1 2">
    <name type="scientific">Marasmius crinis-equi</name>
    <dbReference type="NCBI Taxonomy" id="585013"/>
    <lineage>
        <taxon>Eukaryota</taxon>
        <taxon>Fungi</taxon>
        <taxon>Dikarya</taxon>
        <taxon>Basidiomycota</taxon>
        <taxon>Agaricomycotina</taxon>
        <taxon>Agaricomycetes</taxon>
        <taxon>Agaricomycetidae</taxon>
        <taxon>Agaricales</taxon>
        <taxon>Marasmiineae</taxon>
        <taxon>Marasmiaceae</taxon>
        <taxon>Marasmius</taxon>
    </lineage>
</organism>
<dbReference type="EMBL" id="JBAHYK010001508">
    <property type="protein sequence ID" value="KAL0567755.1"/>
    <property type="molecule type" value="Genomic_DNA"/>
</dbReference>
<dbReference type="Proteomes" id="UP001465976">
    <property type="component" value="Unassembled WGS sequence"/>
</dbReference>
<proteinExistence type="predicted"/>
<reference evidence="1 2" key="1">
    <citation type="submission" date="2024-02" db="EMBL/GenBank/DDBJ databases">
        <title>A draft genome for the cacao thread blight pathogen Marasmius crinis-equi.</title>
        <authorList>
            <person name="Cohen S.P."/>
            <person name="Baruah I.K."/>
            <person name="Amoako-Attah I."/>
            <person name="Bukari Y."/>
            <person name="Meinhardt L.W."/>
            <person name="Bailey B.A."/>
        </authorList>
    </citation>
    <scope>NUCLEOTIDE SEQUENCE [LARGE SCALE GENOMIC DNA]</scope>
    <source>
        <strain evidence="1 2">GH-76</strain>
    </source>
</reference>
<keyword evidence="2" id="KW-1185">Reference proteome</keyword>
<evidence type="ECO:0000313" key="2">
    <source>
        <dbReference type="Proteomes" id="UP001465976"/>
    </source>
</evidence>
<accession>A0ABR3EXV0</accession>
<name>A0ABR3EXV0_9AGAR</name>
<gene>
    <name evidence="1" type="ORF">V5O48_014243</name>
</gene>
<protein>
    <submittedName>
        <fullName evidence="1">Uncharacterized protein</fullName>
    </submittedName>
</protein>
<comment type="caution">
    <text evidence="1">The sequence shown here is derived from an EMBL/GenBank/DDBJ whole genome shotgun (WGS) entry which is preliminary data.</text>
</comment>